<dbReference type="Proteomes" id="UP000837932">
    <property type="component" value="Unassembled WGS sequence"/>
</dbReference>
<sequence length="47" mass="5479">MAVTQLKRKAKRNQAIAKNRIATIKRLSRKLDVKRVDIEELKAEFAK</sequence>
<name>A0ABM9AK86_9BACT</name>
<protein>
    <recommendedName>
        <fullName evidence="3">30S ribosomal protein S20</fullName>
    </recommendedName>
</protein>
<organism evidence="1 2">
    <name type="scientific">Emticicia aquatica</name>
    <dbReference type="NCBI Taxonomy" id="1681835"/>
    <lineage>
        <taxon>Bacteria</taxon>
        <taxon>Pseudomonadati</taxon>
        <taxon>Bacteroidota</taxon>
        <taxon>Cytophagia</taxon>
        <taxon>Cytophagales</taxon>
        <taxon>Leadbetterellaceae</taxon>
        <taxon>Emticicia</taxon>
    </lineage>
</organism>
<keyword evidence="2" id="KW-1185">Reference proteome</keyword>
<reference evidence="1" key="1">
    <citation type="submission" date="2021-12" db="EMBL/GenBank/DDBJ databases">
        <authorList>
            <person name="Rodrigo-Torres L."/>
            <person name="Arahal R. D."/>
            <person name="Lucena T."/>
        </authorList>
    </citation>
    <scope>NUCLEOTIDE SEQUENCE</scope>
    <source>
        <strain evidence="1">CECT 8858</strain>
    </source>
</reference>
<accession>A0ABM9AK86</accession>
<proteinExistence type="predicted"/>
<evidence type="ECO:0000313" key="2">
    <source>
        <dbReference type="Proteomes" id="UP000837932"/>
    </source>
</evidence>
<dbReference type="EMBL" id="CAKLPY010000001">
    <property type="protein sequence ID" value="CAH0994160.1"/>
    <property type="molecule type" value="Genomic_DNA"/>
</dbReference>
<evidence type="ECO:0000313" key="1">
    <source>
        <dbReference type="EMBL" id="CAH0994160.1"/>
    </source>
</evidence>
<comment type="caution">
    <text evidence="1">The sequence shown here is derived from an EMBL/GenBank/DDBJ whole genome shotgun (WGS) entry which is preliminary data.</text>
</comment>
<evidence type="ECO:0008006" key="3">
    <source>
        <dbReference type="Google" id="ProtNLM"/>
    </source>
</evidence>
<gene>
    <name evidence="1" type="ORF">EMA8858_00267</name>
</gene>
<dbReference type="RefSeq" id="WP_238803914.1">
    <property type="nucleotide sequence ID" value="NZ_CAKLPY010000001.1"/>
</dbReference>